<feature type="domain" description="MmgE/PrpD C-terminal" evidence="3">
    <location>
        <begin position="270"/>
        <end position="423"/>
    </location>
</feature>
<dbReference type="Proteomes" id="UP000739565">
    <property type="component" value="Unassembled WGS sequence"/>
</dbReference>
<dbReference type="Pfam" id="PF19305">
    <property type="entry name" value="MmgE_PrpD_C"/>
    <property type="match status" value="1"/>
</dbReference>
<proteinExistence type="inferred from homology"/>
<dbReference type="PANTHER" id="PTHR16943:SF8">
    <property type="entry name" value="2-METHYLCITRATE DEHYDRATASE"/>
    <property type="match status" value="1"/>
</dbReference>
<evidence type="ECO:0000259" key="2">
    <source>
        <dbReference type="Pfam" id="PF03972"/>
    </source>
</evidence>
<dbReference type="InterPro" id="IPR005656">
    <property type="entry name" value="MmgE_PrpD"/>
</dbReference>
<comment type="similarity">
    <text evidence="1">Belongs to the PrpD family.</text>
</comment>
<comment type="caution">
    <text evidence="4">The sequence shown here is derived from an EMBL/GenBank/DDBJ whole genome shotgun (WGS) entry which is preliminary data.</text>
</comment>
<dbReference type="GO" id="GO:0016829">
    <property type="term" value="F:lyase activity"/>
    <property type="evidence" value="ECO:0007669"/>
    <property type="project" value="InterPro"/>
</dbReference>
<dbReference type="InterPro" id="IPR045336">
    <property type="entry name" value="MmgE_PrpD_N"/>
</dbReference>
<dbReference type="PANTHER" id="PTHR16943">
    <property type="entry name" value="2-METHYLCITRATE DEHYDRATASE-RELATED"/>
    <property type="match status" value="1"/>
</dbReference>
<evidence type="ECO:0000313" key="5">
    <source>
        <dbReference type="Proteomes" id="UP000739565"/>
    </source>
</evidence>
<dbReference type="InterPro" id="IPR042188">
    <property type="entry name" value="MmgE/PrpD_sf_2"/>
</dbReference>
<dbReference type="InterPro" id="IPR045337">
    <property type="entry name" value="MmgE_PrpD_C"/>
</dbReference>
<evidence type="ECO:0000259" key="3">
    <source>
        <dbReference type="Pfam" id="PF19305"/>
    </source>
</evidence>
<dbReference type="Pfam" id="PF03972">
    <property type="entry name" value="MmgE_PrpD_N"/>
    <property type="match status" value="1"/>
</dbReference>
<dbReference type="AlphaFoldDB" id="A0A953T196"/>
<evidence type="ECO:0000256" key="1">
    <source>
        <dbReference type="ARBA" id="ARBA00006174"/>
    </source>
</evidence>
<feature type="domain" description="MmgE/PrpD N-terminal" evidence="2">
    <location>
        <begin position="8"/>
        <end position="246"/>
    </location>
</feature>
<dbReference type="InterPro" id="IPR042183">
    <property type="entry name" value="MmgE/PrpD_sf_1"/>
</dbReference>
<gene>
    <name evidence="4" type="ORF">KZZ10_00355</name>
</gene>
<dbReference type="SUPFAM" id="SSF103378">
    <property type="entry name" value="2-methylcitrate dehydratase PrpD"/>
    <property type="match status" value="1"/>
</dbReference>
<dbReference type="EMBL" id="JAHXRI010000001">
    <property type="protein sequence ID" value="MBZ1349085.1"/>
    <property type="molecule type" value="Genomic_DNA"/>
</dbReference>
<reference evidence="4" key="1">
    <citation type="submission" date="2021-07" db="EMBL/GenBank/DDBJ databases">
        <title>New genus and species of the family Alcaligenaceae.</title>
        <authorList>
            <person name="Hahn M.W."/>
        </authorList>
    </citation>
    <scope>NUCLEOTIDE SEQUENCE</scope>
    <source>
        <strain evidence="4">LF4-65</strain>
    </source>
</reference>
<sequence length="452" mass="48218">MTTPASDKIATFITSFKSANVTSDQYHVAARALFDTVVCALAGAREPASRLVVEYARGQGPSGGARVWTTGEQLPIELAALVNGTMGHALDYDDVSSPLRGHPSVAMFPALLALGETINAEGKEVLDAYVVGFEVCLRLARAMVDDHYAKGWHSTSSIASLGAVAACARLLHLPHGQCVNALGIAVAQIAGSRQNFGTMSKPFQAGQANALALRSIGLARLGFDSSPHALDGDQGYSALYADGADLCAQMDQLGSLPFEIETGGIEIKKYPLCYATHRTLDGLMDLLAEYPGLSLSEVDRVEVLTNFRATVPLIYDCPQTGLEGKFSMQYAVTAALLDKKVGLSSFDDQAVLRPEVQAFLSRVSVREAEPPMFPRWAQLRITLRDGKVLVKRIDQLRGSKELPLSDEELVAKGVDCCAYGQPAVDAAALARACFSLPTQKLSSVFAALTPKP</sequence>
<dbReference type="RefSeq" id="WP_259659507.1">
    <property type="nucleotide sequence ID" value="NZ_JAHXRI010000001.1"/>
</dbReference>
<dbReference type="Gene3D" id="1.10.4100.10">
    <property type="entry name" value="2-methylcitrate dehydratase PrpD"/>
    <property type="match status" value="1"/>
</dbReference>
<organism evidence="4 5">
    <name type="scientific">Zwartia hollandica</name>
    <dbReference type="NCBI Taxonomy" id="324606"/>
    <lineage>
        <taxon>Bacteria</taxon>
        <taxon>Pseudomonadati</taxon>
        <taxon>Pseudomonadota</taxon>
        <taxon>Betaproteobacteria</taxon>
        <taxon>Burkholderiales</taxon>
        <taxon>Alcaligenaceae</taxon>
        <taxon>Zwartia</taxon>
    </lineage>
</organism>
<protein>
    <submittedName>
        <fullName evidence="4">MmgE/PrpD family protein</fullName>
    </submittedName>
</protein>
<name>A0A953T196_9BURK</name>
<accession>A0A953T196</accession>
<dbReference type="InterPro" id="IPR036148">
    <property type="entry name" value="MmgE/PrpD_sf"/>
</dbReference>
<dbReference type="Gene3D" id="3.30.1330.120">
    <property type="entry name" value="2-methylcitrate dehydratase PrpD"/>
    <property type="match status" value="1"/>
</dbReference>
<evidence type="ECO:0000313" key="4">
    <source>
        <dbReference type="EMBL" id="MBZ1349085.1"/>
    </source>
</evidence>
<keyword evidence="5" id="KW-1185">Reference proteome</keyword>